<dbReference type="PANTHER" id="PTHR33885">
    <property type="entry name" value="PHAGE SHOCK PROTEIN C"/>
    <property type="match status" value="1"/>
</dbReference>
<feature type="transmembrane region" description="Helical" evidence="6">
    <location>
        <begin position="33"/>
        <end position="56"/>
    </location>
</feature>
<evidence type="ECO:0000313" key="8">
    <source>
        <dbReference type="EMBL" id="AKI97246.1"/>
    </source>
</evidence>
<feature type="transmembrane region" description="Helical" evidence="6">
    <location>
        <begin position="86"/>
        <end position="102"/>
    </location>
</feature>
<dbReference type="GO" id="GO:0005886">
    <property type="term" value="C:plasma membrane"/>
    <property type="evidence" value="ECO:0007669"/>
    <property type="project" value="UniProtKB-SubCell"/>
</dbReference>
<dbReference type="Pfam" id="PF04024">
    <property type="entry name" value="PspC"/>
    <property type="match status" value="1"/>
</dbReference>
<dbReference type="PANTHER" id="PTHR33885:SF3">
    <property type="entry name" value="PHAGE SHOCK PROTEIN C"/>
    <property type="match status" value="1"/>
</dbReference>
<keyword evidence="2" id="KW-1003">Cell membrane</keyword>
<reference evidence="8 9" key="1">
    <citation type="submission" date="2015-04" db="EMBL/GenBank/DDBJ databases">
        <title>Complete Genome Sequence of Kosmotoga pacifica SLHLJ1.</title>
        <authorList>
            <person name="Jiang L.J."/>
            <person name="Shao Z.Z."/>
            <person name="Jebbar M."/>
        </authorList>
    </citation>
    <scope>NUCLEOTIDE SEQUENCE [LARGE SCALE GENOMIC DNA]</scope>
    <source>
        <strain evidence="8 9">SLHLJ1</strain>
    </source>
</reference>
<dbReference type="EMBL" id="CP011232">
    <property type="protein sequence ID" value="AKI97246.1"/>
    <property type="molecule type" value="Genomic_DNA"/>
</dbReference>
<keyword evidence="3 6" id="KW-0812">Transmembrane</keyword>
<evidence type="ECO:0000256" key="1">
    <source>
        <dbReference type="ARBA" id="ARBA00004162"/>
    </source>
</evidence>
<keyword evidence="9" id="KW-1185">Reference proteome</keyword>
<feature type="transmembrane region" description="Helical" evidence="6">
    <location>
        <begin position="108"/>
        <end position="127"/>
    </location>
</feature>
<feature type="domain" description="Phage shock protein PspC N-terminal" evidence="7">
    <location>
        <begin position="2"/>
        <end position="59"/>
    </location>
</feature>
<dbReference type="RefSeq" id="WP_047754380.1">
    <property type="nucleotide sequence ID" value="NZ_CAJUHA010000008.1"/>
</dbReference>
<dbReference type="InterPro" id="IPR052027">
    <property type="entry name" value="PspC"/>
</dbReference>
<evidence type="ECO:0000256" key="2">
    <source>
        <dbReference type="ARBA" id="ARBA00022475"/>
    </source>
</evidence>
<dbReference type="OrthoDB" id="9815286at2"/>
<dbReference type="AlphaFoldDB" id="A0A0G2ZAX4"/>
<name>A0A0G2ZAX4_9BACT</name>
<evidence type="ECO:0000256" key="3">
    <source>
        <dbReference type="ARBA" id="ARBA00022692"/>
    </source>
</evidence>
<keyword evidence="5 6" id="KW-0472">Membrane</keyword>
<evidence type="ECO:0000256" key="4">
    <source>
        <dbReference type="ARBA" id="ARBA00022989"/>
    </source>
</evidence>
<evidence type="ECO:0000313" key="9">
    <source>
        <dbReference type="Proteomes" id="UP000035159"/>
    </source>
</evidence>
<gene>
    <name evidence="8" type="ORF">IX53_04810</name>
</gene>
<dbReference type="KEGG" id="kpf:IX53_04810"/>
<evidence type="ECO:0000259" key="7">
    <source>
        <dbReference type="Pfam" id="PF04024"/>
    </source>
</evidence>
<protein>
    <recommendedName>
        <fullName evidence="7">Phage shock protein PspC N-terminal domain-containing protein</fullName>
    </recommendedName>
</protein>
<keyword evidence="4 6" id="KW-1133">Transmembrane helix</keyword>
<proteinExistence type="predicted"/>
<evidence type="ECO:0000256" key="5">
    <source>
        <dbReference type="ARBA" id="ARBA00023136"/>
    </source>
</evidence>
<sequence length="133" mass="14953">MKHLYKSRKDKVIDGVCGGLAKYLEVDSTIVRLLWALTAFIWGTGILLYILAMIIIPREPLGEDEPVENDAVHVEKVHFNENTGKLLIAIGVIVIGLFLLLPGTFSIFFWKFVLGLFFIAGGGYIIFRSIRKE</sequence>
<dbReference type="InterPro" id="IPR007168">
    <property type="entry name" value="Phageshock_PspC_N"/>
</dbReference>
<dbReference type="Proteomes" id="UP000035159">
    <property type="component" value="Chromosome"/>
</dbReference>
<comment type="subcellular location">
    <subcellularLocation>
        <location evidence="1">Cell membrane</location>
        <topology evidence="1">Single-pass membrane protein</topology>
    </subcellularLocation>
</comment>
<dbReference type="STRING" id="1330330.IX53_04810"/>
<evidence type="ECO:0000256" key="6">
    <source>
        <dbReference type="SAM" id="Phobius"/>
    </source>
</evidence>
<dbReference type="PATRIC" id="fig|1330330.3.peg.969"/>
<organism evidence="8 9">
    <name type="scientific">Kosmotoga pacifica</name>
    <dbReference type="NCBI Taxonomy" id="1330330"/>
    <lineage>
        <taxon>Bacteria</taxon>
        <taxon>Thermotogati</taxon>
        <taxon>Thermotogota</taxon>
        <taxon>Thermotogae</taxon>
        <taxon>Kosmotogales</taxon>
        <taxon>Kosmotogaceae</taxon>
        <taxon>Kosmotoga</taxon>
    </lineage>
</organism>
<accession>A0A0G2ZAX4</accession>